<gene>
    <name evidence="1" type="ORF">GF1_08850</name>
</gene>
<accession>A0A915XHC3</accession>
<dbReference type="KEGG" id="ddu:GF1_08850"/>
<dbReference type="SUPFAM" id="SSF53448">
    <property type="entry name" value="Nucleotide-diphospho-sugar transferases"/>
    <property type="match status" value="1"/>
</dbReference>
<dbReference type="EMBL" id="AP024233">
    <property type="protein sequence ID" value="BCO08509.1"/>
    <property type="molecule type" value="Genomic_DNA"/>
</dbReference>
<dbReference type="GO" id="GO:0005829">
    <property type="term" value="C:cytosol"/>
    <property type="evidence" value="ECO:0007669"/>
    <property type="project" value="TreeGrafter"/>
</dbReference>
<dbReference type="InterPro" id="IPR003329">
    <property type="entry name" value="Cytidylyl_trans"/>
</dbReference>
<dbReference type="Proteomes" id="UP001063350">
    <property type="component" value="Chromosome"/>
</dbReference>
<dbReference type="AlphaFoldDB" id="A0A915XHC3"/>
<dbReference type="Gene3D" id="3.40.50.11190">
    <property type="match status" value="1"/>
</dbReference>
<evidence type="ECO:0000313" key="2">
    <source>
        <dbReference type="Proteomes" id="UP001063350"/>
    </source>
</evidence>
<sequence>MAFIVARLGSSRLPGKQFRKIGRKMLLEWLLEELRRCRQVDKIVLATSAEPENGPLLSWSDKQGISTYSYPGGVNHVTTRLRRAAEKFSAEICVLVSGDCPLIHAPAIDQLVSSLKCHPEADFVAAKPDSQGHPPALQGISVARIKTWQRADDLSDRPALKEHHFPILHQRPDLFTCHRIALQKDLYAPFHHRYSIDTWADLEFHNVVHNTLAASGSTYSLPAVVNLLRQDQSLVSINSHVHQKGVGEIDRKVLMVVDAGEKYGYGHLMRSRELALQITERLGWSVTFLVTDLEATNSLEAVGLRVLPKDKDATDRSASLPMYNGKNPVELLGLSAPGNTAWLASYDLVILDLNCQNNLPPGWRQRLPESSRVVIIDRLDDWTREADLVIIPGVTGQVPDSQSADGKPEILAGRDYVILRREISRLTDRKIPKNIDLLTYLHHEWQRDIIKKFSAATDLTVHIIEGQRPDFHYLMARSRVFLSGFGVSFYEALALGTYPVTWAFSAAHCRDARCFYRQTGLREIVVPTDAKQDELSRVINQALVEKTGQVIEDGTSNIVRKINSLLKQPCA</sequence>
<dbReference type="InterPro" id="IPR029044">
    <property type="entry name" value="Nucleotide-diphossugar_trans"/>
</dbReference>
<proteinExistence type="predicted"/>
<name>A0A915XHC3_9BACT</name>
<organism evidence="1 2">
    <name type="scientific">Desulfolithobacter dissulfuricans</name>
    <dbReference type="NCBI Taxonomy" id="2795293"/>
    <lineage>
        <taxon>Bacteria</taxon>
        <taxon>Pseudomonadati</taxon>
        <taxon>Thermodesulfobacteriota</taxon>
        <taxon>Desulfobulbia</taxon>
        <taxon>Desulfobulbales</taxon>
        <taxon>Desulfobulbaceae</taxon>
        <taxon>Desulfolithobacter</taxon>
    </lineage>
</organism>
<keyword evidence="1" id="KW-0548">Nucleotidyltransferase</keyword>
<dbReference type="Gene3D" id="3.90.550.10">
    <property type="entry name" value="Spore Coat Polysaccharide Biosynthesis Protein SpsA, Chain A"/>
    <property type="match status" value="1"/>
</dbReference>
<keyword evidence="1" id="KW-0808">Transferase</keyword>
<dbReference type="Pfam" id="PF02348">
    <property type="entry name" value="CTP_transf_3"/>
    <property type="match status" value="1"/>
</dbReference>
<dbReference type="PANTHER" id="PTHR42866">
    <property type="entry name" value="3-DEOXY-MANNO-OCTULOSONATE CYTIDYLYLTRANSFERASE"/>
    <property type="match status" value="1"/>
</dbReference>
<reference evidence="1" key="1">
    <citation type="submission" date="2020-12" db="EMBL/GenBank/DDBJ databases">
        <title>Desulfobium dissulfuricans gen. nov., sp. nov., a novel mesophilic, sulfate-reducing bacterium isolated from a deep-sea hydrothermal vent.</title>
        <authorList>
            <person name="Hashimoto Y."/>
            <person name="Tame A."/>
            <person name="Sawayama S."/>
            <person name="Miyazaki J."/>
            <person name="Takai K."/>
            <person name="Nakagawa S."/>
        </authorList>
    </citation>
    <scope>NUCLEOTIDE SEQUENCE</scope>
    <source>
        <strain evidence="1">GF1</strain>
    </source>
</reference>
<keyword evidence="2" id="KW-1185">Reference proteome</keyword>
<protein>
    <submittedName>
        <fullName evidence="1">Acylneuraminate cytidylyltransferase</fullName>
    </submittedName>
</protein>
<evidence type="ECO:0000313" key="1">
    <source>
        <dbReference type="EMBL" id="BCO08509.1"/>
    </source>
</evidence>
<dbReference type="GO" id="GO:0016779">
    <property type="term" value="F:nucleotidyltransferase activity"/>
    <property type="evidence" value="ECO:0007669"/>
    <property type="project" value="UniProtKB-KW"/>
</dbReference>